<comment type="cofactor">
    <cofactor evidence="1 4">
        <name>pyridoxal 5'-phosphate</name>
        <dbReference type="ChEBI" id="CHEBI:597326"/>
    </cofactor>
</comment>
<dbReference type="GO" id="GO:0016846">
    <property type="term" value="F:carbon-sulfur lyase activity"/>
    <property type="evidence" value="ECO:0007669"/>
    <property type="project" value="TreeGrafter"/>
</dbReference>
<dbReference type="EMBL" id="SZVO01000004">
    <property type="protein sequence ID" value="TKT92540.1"/>
    <property type="molecule type" value="Genomic_DNA"/>
</dbReference>
<organism evidence="5 6">
    <name type="scientific">Dyadobacter frigoris</name>
    <dbReference type="NCBI Taxonomy" id="2576211"/>
    <lineage>
        <taxon>Bacteria</taxon>
        <taxon>Pseudomonadati</taxon>
        <taxon>Bacteroidota</taxon>
        <taxon>Cytophagia</taxon>
        <taxon>Cytophagales</taxon>
        <taxon>Spirosomataceae</taxon>
        <taxon>Dyadobacter</taxon>
    </lineage>
</organism>
<evidence type="ECO:0000313" key="5">
    <source>
        <dbReference type="EMBL" id="TKT92540.1"/>
    </source>
</evidence>
<reference evidence="5 6" key="1">
    <citation type="submission" date="2019-05" db="EMBL/GenBank/DDBJ databases">
        <title>Dyadobacter AR-3-8 sp. nov., isolated from arctic soil.</title>
        <authorList>
            <person name="Chaudhary D.K."/>
        </authorList>
    </citation>
    <scope>NUCLEOTIDE SEQUENCE [LARGE SCALE GENOMIC DNA]</scope>
    <source>
        <strain evidence="5 6">AR-3-8</strain>
    </source>
</reference>
<accession>A0A4U6D5B6</accession>
<dbReference type="PIRSF" id="PIRSF001434">
    <property type="entry name" value="CGS"/>
    <property type="match status" value="1"/>
</dbReference>
<gene>
    <name evidence="5" type="ORF">FDK13_11310</name>
</gene>
<dbReference type="GO" id="GO:0005737">
    <property type="term" value="C:cytoplasm"/>
    <property type="evidence" value="ECO:0007669"/>
    <property type="project" value="TreeGrafter"/>
</dbReference>
<comment type="similarity">
    <text evidence="4">Belongs to the trans-sulfuration enzymes family.</text>
</comment>
<dbReference type="InterPro" id="IPR015421">
    <property type="entry name" value="PyrdxlP-dep_Trfase_major"/>
</dbReference>
<dbReference type="NCBIfam" id="NF006097">
    <property type="entry name" value="PRK08249.1"/>
    <property type="match status" value="1"/>
</dbReference>
<dbReference type="PANTHER" id="PTHR11808">
    <property type="entry name" value="TRANS-SULFURATION ENZYME FAMILY MEMBER"/>
    <property type="match status" value="1"/>
</dbReference>
<dbReference type="InterPro" id="IPR015424">
    <property type="entry name" value="PyrdxlP-dep_Trfase"/>
</dbReference>
<dbReference type="Pfam" id="PF01053">
    <property type="entry name" value="Cys_Met_Meta_PP"/>
    <property type="match status" value="1"/>
</dbReference>
<sequence>MNQSDSRKGTNSVWGGETEHFPNGAVTSPIYNSVAFAYNDLDEWHAVATGKSEGHIYSRNTNPTVHVLEEKIRILESAEAATSFATGMGAISNTLFSLLGPGKRVVSLKDTYGGASRLFLDFLPAYGINVTLCETINHEEIEAEIAKGCDLVYLETPTNPTLKVVDLKRLSAAAHKVGAVVVVDNTFATPINQNPLLLGADLVLHSATKFLCGHSDAMGGVLCGKAELVKKVFSFREINGASLQADPAYMIARGMKTLELRIERQNASALKIARYLKAHDAVEEVFYPGLETHPGHEIAKAQMSGFGGVMSFALKGNYDTVKAFLPKLKLVHLAASLGSVSTLAGPPRTTSHVELTEEQRALLGIPESLIRYSVGIENVEDLIEDLEQALAAIKTEQMAVL</sequence>
<dbReference type="CDD" id="cd00614">
    <property type="entry name" value="CGS_like"/>
    <property type="match status" value="1"/>
</dbReference>
<proteinExistence type="inferred from homology"/>
<dbReference type="AlphaFoldDB" id="A0A4U6D5B6"/>
<dbReference type="FunFam" id="3.90.1150.10:FF:000033">
    <property type="entry name" value="Cystathionine gamma-synthase"/>
    <property type="match status" value="1"/>
</dbReference>
<protein>
    <submittedName>
        <fullName evidence="5">Cystathionine gamma-synthase family protein</fullName>
    </submittedName>
</protein>
<dbReference type="OrthoDB" id="9803729at2"/>
<dbReference type="GO" id="GO:0009086">
    <property type="term" value="P:methionine biosynthetic process"/>
    <property type="evidence" value="ECO:0007669"/>
    <property type="project" value="UniProtKB-ARBA"/>
</dbReference>
<dbReference type="Gene3D" id="3.40.640.10">
    <property type="entry name" value="Type I PLP-dependent aspartate aminotransferase-like (Major domain)"/>
    <property type="match status" value="1"/>
</dbReference>
<dbReference type="Gene3D" id="3.90.1150.10">
    <property type="entry name" value="Aspartate Aminotransferase, domain 1"/>
    <property type="match status" value="1"/>
</dbReference>
<keyword evidence="2 3" id="KW-0663">Pyridoxal phosphate</keyword>
<dbReference type="SUPFAM" id="SSF53383">
    <property type="entry name" value="PLP-dependent transferases"/>
    <property type="match status" value="1"/>
</dbReference>
<dbReference type="PROSITE" id="PS00868">
    <property type="entry name" value="CYS_MET_METAB_PP"/>
    <property type="match status" value="1"/>
</dbReference>
<keyword evidence="6" id="KW-1185">Reference proteome</keyword>
<evidence type="ECO:0000313" key="6">
    <source>
        <dbReference type="Proteomes" id="UP000304900"/>
    </source>
</evidence>
<dbReference type="GO" id="GO:0030170">
    <property type="term" value="F:pyridoxal phosphate binding"/>
    <property type="evidence" value="ECO:0007669"/>
    <property type="project" value="InterPro"/>
</dbReference>
<dbReference type="GO" id="GO:0019346">
    <property type="term" value="P:transsulfuration"/>
    <property type="evidence" value="ECO:0007669"/>
    <property type="project" value="InterPro"/>
</dbReference>
<name>A0A4U6D5B6_9BACT</name>
<dbReference type="InterPro" id="IPR054542">
    <property type="entry name" value="Cys_met_metab_PP"/>
</dbReference>
<dbReference type="RefSeq" id="WP_137340085.1">
    <property type="nucleotide sequence ID" value="NZ_BSQH01000014.1"/>
</dbReference>
<comment type="caution">
    <text evidence="5">The sequence shown here is derived from an EMBL/GenBank/DDBJ whole genome shotgun (WGS) entry which is preliminary data.</text>
</comment>
<evidence type="ECO:0000256" key="2">
    <source>
        <dbReference type="ARBA" id="ARBA00022898"/>
    </source>
</evidence>
<dbReference type="InterPro" id="IPR015422">
    <property type="entry name" value="PyrdxlP-dep_Trfase_small"/>
</dbReference>
<feature type="modified residue" description="N6-(pyridoxal phosphate)lysine" evidence="3">
    <location>
        <position position="209"/>
    </location>
</feature>
<dbReference type="FunFam" id="3.40.640.10:FF:000046">
    <property type="entry name" value="Cystathionine gamma-lyase"/>
    <property type="match status" value="1"/>
</dbReference>
<evidence type="ECO:0000256" key="1">
    <source>
        <dbReference type="ARBA" id="ARBA00001933"/>
    </source>
</evidence>
<dbReference type="InterPro" id="IPR000277">
    <property type="entry name" value="Cys/Met-Metab_PyrdxlP-dep_enz"/>
</dbReference>
<evidence type="ECO:0000256" key="4">
    <source>
        <dbReference type="RuleBase" id="RU362118"/>
    </source>
</evidence>
<evidence type="ECO:0000256" key="3">
    <source>
        <dbReference type="PIRSR" id="PIRSR001434-2"/>
    </source>
</evidence>
<dbReference type="Proteomes" id="UP000304900">
    <property type="component" value="Unassembled WGS sequence"/>
</dbReference>